<keyword evidence="3" id="KW-1185">Reference proteome</keyword>
<accession>A0A917FR54</accession>
<dbReference type="Proteomes" id="UP000637643">
    <property type="component" value="Unassembled WGS sequence"/>
</dbReference>
<evidence type="ECO:0000313" key="2">
    <source>
        <dbReference type="EMBL" id="GGF98790.1"/>
    </source>
</evidence>
<comment type="caution">
    <text evidence="2">The sequence shown here is derived from an EMBL/GenBank/DDBJ whole genome shotgun (WGS) entry which is preliminary data.</text>
</comment>
<organism evidence="2 3">
    <name type="scientific">Paenibacillus albidus</name>
    <dbReference type="NCBI Taxonomy" id="2041023"/>
    <lineage>
        <taxon>Bacteria</taxon>
        <taxon>Bacillati</taxon>
        <taxon>Bacillota</taxon>
        <taxon>Bacilli</taxon>
        <taxon>Bacillales</taxon>
        <taxon>Paenibacillaceae</taxon>
        <taxon>Paenibacillus</taxon>
    </lineage>
</organism>
<keyword evidence="1" id="KW-0472">Membrane</keyword>
<reference evidence="2" key="1">
    <citation type="journal article" date="2014" name="Int. J. Syst. Evol. Microbiol.">
        <title>Complete genome sequence of Corynebacterium casei LMG S-19264T (=DSM 44701T), isolated from a smear-ripened cheese.</title>
        <authorList>
            <consortium name="US DOE Joint Genome Institute (JGI-PGF)"/>
            <person name="Walter F."/>
            <person name="Albersmeier A."/>
            <person name="Kalinowski J."/>
            <person name="Ruckert C."/>
        </authorList>
    </citation>
    <scope>NUCLEOTIDE SEQUENCE</scope>
    <source>
        <strain evidence="2">CGMCC 1.16134</strain>
    </source>
</reference>
<dbReference type="RefSeq" id="WP_189029654.1">
    <property type="nucleotide sequence ID" value="NZ_BMKR01000027.1"/>
</dbReference>
<evidence type="ECO:0000313" key="3">
    <source>
        <dbReference type="Proteomes" id="UP000637643"/>
    </source>
</evidence>
<dbReference type="EMBL" id="BMKR01000027">
    <property type="protein sequence ID" value="GGF98790.1"/>
    <property type="molecule type" value="Genomic_DNA"/>
</dbReference>
<dbReference type="AlphaFoldDB" id="A0A917FR54"/>
<keyword evidence="1" id="KW-1133">Transmembrane helix</keyword>
<proteinExistence type="predicted"/>
<keyword evidence="1" id="KW-0812">Transmembrane</keyword>
<name>A0A917FR54_9BACL</name>
<feature type="transmembrane region" description="Helical" evidence="1">
    <location>
        <begin position="6"/>
        <end position="26"/>
    </location>
</feature>
<protein>
    <submittedName>
        <fullName evidence="2">Uncharacterized protein</fullName>
    </submittedName>
</protein>
<evidence type="ECO:0000256" key="1">
    <source>
        <dbReference type="SAM" id="Phobius"/>
    </source>
</evidence>
<reference evidence="2" key="2">
    <citation type="submission" date="2020-09" db="EMBL/GenBank/DDBJ databases">
        <authorList>
            <person name="Sun Q."/>
            <person name="Zhou Y."/>
        </authorList>
    </citation>
    <scope>NUCLEOTIDE SEQUENCE</scope>
    <source>
        <strain evidence="2">CGMCC 1.16134</strain>
    </source>
</reference>
<sequence>MKKWLTAVGLIVICAGIFVFYNKLYYPPLPMGNISKKEVVEKVKTSTMQITKLTSANRNEWYITSKADMRVVGERIKDLVGTKGWVFTQKDGNGLFFEKQGERLVVSTQMWTSAYVLIQIPKEVNSK</sequence>
<gene>
    <name evidence="2" type="ORF">GCM10010912_49420</name>
</gene>